<proteinExistence type="predicted"/>
<dbReference type="VEuPathDB" id="MicrosporidiaDB:CWI37_0388p0040"/>
<sequence length="237" mass="27981">MSTKRKLKSVTINYTRFSSLDNLIEIINNSSHFQIQILTLEAFETFSEYLKYKSIPYKPIYPSLTNMYDKKILNIIFEHPNTNLVNYKILLFNKSIHLDFIPYIFTISQSEKLNYLKHKYSQNLISEIKKPLFLEKNIFQLSNHIKFINYPICALILTYLEKVILFALNITNRYEYLFKTVKEIDNNLGNSFLIKVTLNSLVNKNVIIKRGNIYSIIVDRKTIEITLKSVGFDINRL</sequence>
<reference evidence="1 2" key="1">
    <citation type="submission" date="2017-12" db="EMBL/GenBank/DDBJ databases">
        <authorList>
            <person name="Pombert J.-F."/>
            <person name="Haag K.L."/>
            <person name="Ebert D."/>
        </authorList>
    </citation>
    <scope>NUCLEOTIDE SEQUENCE [LARGE SCALE GENOMIC DNA]</scope>
    <source>
        <strain evidence="1">FI-OER-3-3</strain>
    </source>
</reference>
<dbReference type="Proteomes" id="UP000292362">
    <property type="component" value="Unassembled WGS sequence"/>
</dbReference>
<dbReference type="AlphaFoldDB" id="A0A4Q9L6L8"/>
<comment type="caution">
    <text evidence="1">The sequence shown here is derived from an EMBL/GenBank/DDBJ whole genome shotgun (WGS) entry which is preliminary data.</text>
</comment>
<name>A0A4Q9L6L8_9MICR</name>
<evidence type="ECO:0000313" key="2">
    <source>
        <dbReference type="Proteomes" id="UP000292362"/>
    </source>
</evidence>
<gene>
    <name evidence="1" type="ORF">CWI37_0388p0040</name>
</gene>
<accession>A0A4Q9L6L8</accession>
<organism evidence="1 2">
    <name type="scientific">Hamiltosporidium tvaerminnensis</name>
    <dbReference type="NCBI Taxonomy" id="1176355"/>
    <lineage>
        <taxon>Eukaryota</taxon>
        <taxon>Fungi</taxon>
        <taxon>Fungi incertae sedis</taxon>
        <taxon>Microsporidia</taxon>
        <taxon>Dubosqiidae</taxon>
        <taxon>Hamiltosporidium</taxon>
    </lineage>
</organism>
<protein>
    <submittedName>
        <fullName evidence="1">Uncharacterized protein</fullName>
    </submittedName>
</protein>
<evidence type="ECO:0000313" key="1">
    <source>
        <dbReference type="EMBL" id="TBU02936.1"/>
    </source>
</evidence>
<dbReference type="EMBL" id="PITJ01000388">
    <property type="protein sequence ID" value="TBU02936.1"/>
    <property type="molecule type" value="Genomic_DNA"/>
</dbReference>